<dbReference type="OrthoDB" id="2689154at2759"/>
<protein>
    <submittedName>
        <fullName evidence="1">Uncharacterized protein</fullName>
    </submittedName>
</protein>
<proteinExistence type="predicted"/>
<dbReference type="Proteomes" id="UP000054538">
    <property type="component" value="Unassembled WGS sequence"/>
</dbReference>
<keyword evidence="2" id="KW-1185">Reference proteome</keyword>
<feature type="non-terminal residue" evidence="1">
    <location>
        <position position="202"/>
    </location>
</feature>
<organism evidence="1 2">
    <name type="scientific">Paxillus rubicundulus Ve08.2h10</name>
    <dbReference type="NCBI Taxonomy" id="930991"/>
    <lineage>
        <taxon>Eukaryota</taxon>
        <taxon>Fungi</taxon>
        <taxon>Dikarya</taxon>
        <taxon>Basidiomycota</taxon>
        <taxon>Agaricomycotina</taxon>
        <taxon>Agaricomycetes</taxon>
        <taxon>Agaricomycetidae</taxon>
        <taxon>Boletales</taxon>
        <taxon>Paxilineae</taxon>
        <taxon>Paxillaceae</taxon>
        <taxon>Paxillus</taxon>
    </lineage>
</organism>
<dbReference type="InParanoid" id="A0A0D0CXD4"/>
<evidence type="ECO:0000313" key="1">
    <source>
        <dbReference type="EMBL" id="KIK72009.1"/>
    </source>
</evidence>
<name>A0A0D0CXD4_9AGAM</name>
<accession>A0A0D0CXD4</accession>
<evidence type="ECO:0000313" key="2">
    <source>
        <dbReference type="Proteomes" id="UP000054538"/>
    </source>
</evidence>
<gene>
    <name evidence="1" type="ORF">PAXRUDRAFT_800482</name>
</gene>
<dbReference type="AlphaFoldDB" id="A0A0D0CXD4"/>
<dbReference type="HOGENOM" id="CLU_1357533_0_0_1"/>
<dbReference type="EMBL" id="KN831348">
    <property type="protein sequence ID" value="KIK72009.1"/>
    <property type="molecule type" value="Genomic_DNA"/>
</dbReference>
<reference evidence="2" key="2">
    <citation type="submission" date="2015-01" db="EMBL/GenBank/DDBJ databases">
        <title>Evolutionary Origins and Diversification of the Mycorrhizal Mutualists.</title>
        <authorList>
            <consortium name="DOE Joint Genome Institute"/>
            <consortium name="Mycorrhizal Genomics Consortium"/>
            <person name="Kohler A."/>
            <person name="Kuo A."/>
            <person name="Nagy L.G."/>
            <person name="Floudas D."/>
            <person name="Copeland A."/>
            <person name="Barry K.W."/>
            <person name="Cichocki N."/>
            <person name="Veneault-Fourrey C."/>
            <person name="LaButti K."/>
            <person name="Lindquist E.A."/>
            <person name="Lipzen A."/>
            <person name="Lundell T."/>
            <person name="Morin E."/>
            <person name="Murat C."/>
            <person name="Riley R."/>
            <person name="Ohm R."/>
            <person name="Sun H."/>
            <person name="Tunlid A."/>
            <person name="Henrissat B."/>
            <person name="Grigoriev I.V."/>
            <person name="Hibbett D.S."/>
            <person name="Martin F."/>
        </authorList>
    </citation>
    <scope>NUCLEOTIDE SEQUENCE [LARGE SCALE GENOMIC DNA]</scope>
    <source>
        <strain evidence="2">Ve08.2h10</strain>
    </source>
</reference>
<sequence length="202" mass="23092">MSRLSRKALVGDLTKAELVAALPVNTFTRSLRNMRWSNILEIVQVQPDHVQDMLHHANEVKKRAKQEQHDHKAERMRFADARCHKLARQKEREEMAGGTERGSEPRNLARYLALPSEDEVKACHKAFLAATSNEALAMSICVICAWELMKYEGETHILLDIPNIRKHLTPNKSEAHPAHRLWEGMLLLDHYMEGEGSQASAW</sequence>
<reference evidence="1 2" key="1">
    <citation type="submission" date="2014-04" db="EMBL/GenBank/DDBJ databases">
        <authorList>
            <consortium name="DOE Joint Genome Institute"/>
            <person name="Kuo A."/>
            <person name="Kohler A."/>
            <person name="Jargeat P."/>
            <person name="Nagy L.G."/>
            <person name="Floudas D."/>
            <person name="Copeland A."/>
            <person name="Barry K.W."/>
            <person name="Cichocki N."/>
            <person name="Veneault-Fourrey C."/>
            <person name="LaButti K."/>
            <person name="Lindquist E.A."/>
            <person name="Lipzen A."/>
            <person name="Lundell T."/>
            <person name="Morin E."/>
            <person name="Murat C."/>
            <person name="Sun H."/>
            <person name="Tunlid A."/>
            <person name="Henrissat B."/>
            <person name="Grigoriev I.V."/>
            <person name="Hibbett D.S."/>
            <person name="Martin F."/>
            <person name="Nordberg H.P."/>
            <person name="Cantor M.N."/>
            <person name="Hua S.X."/>
        </authorList>
    </citation>
    <scope>NUCLEOTIDE SEQUENCE [LARGE SCALE GENOMIC DNA]</scope>
    <source>
        <strain evidence="1 2">Ve08.2h10</strain>
    </source>
</reference>